<comment type="caution">
    <text evidence="2">The sequence shown here is derived from an EMBL/GenBank/DDBJ whole genome shotgun (WGS) entry which is preliminary data.</text>
</comment>
<dbReference type="RefSeq" id="WP_107566998.1">
    <property type="nucleotide sequence ID" value="NZ_PYYB01000001.1"/>
</dbReference>
<evidence type="ECO:0000256" key="1">
    <source>
        <dbReference type="SAM" id="SignalP"/>
    </source>
</evidence>
<keyword evidence="1" id="KW-0732">Signal</keyword>
<feature type="chain" id="PRO_5015716321" evidence="1">
    <location>
        <begin position="33"/>
        <end position="639"/>
    </location>
</feature>
<keyword evidence="3" id="KW-1185">Reference proteome</keyword>
<organism evidence="2 3">
    <name type="scientific">Paraconexibacter algicola</name>
    <dbReference type="NCBI Taxonomy" id="2133960"/>
    <lineage>
        <taxon>Bacteria</taxon>
        <taxon>Bacillati</taxon>
        <taxon>Actinomycetota</taxon>
        <taxon>Thermoleophilia</taxon>
        <taxon>Solirubrobacterales</taxon>
        <taxon>Paraconexibacteraceae</taxon>
        <taxon>Paraconexibacter</taxon>
    </lineage>
</organism>
<protein>
    <submittedName>
        <fullName evidence="2">Uncharacterized protein</fullName>
    </submittedName>
</protein>
<proteinExistence type="predicted"/>
<reference evidence="2 3" key="1">
    <citation type="submission" date="2018-03" db="EMBL/GenBank/DDBJ databases">
        <title>Aquarubrobacter algicola gen. nov., sp. nov., a novel actinobacterium isolated from shallow eutrophic lake during the end of cyanobacterial harmful algal blooms.</title>
        <authorList>
            <person name="Chun S.J."/>
        </authorList>
    </citation>
    <scope>NUCLEOTIDE SEQUENCE [LARGE SCALE GENOMIC DNA]</scope>
    <source>
        <strain evidence="2 3">Seoho-28</strain>
    </source>
</reference>
<dbReference type="AlphaFoldDB" id="A0A2T4UH49"/>
<sequence>MHRFPWVRAVRWRGALPVLIAACALPATTATAAPTAPPCGTPVAAHEPPCNPHLADSGWGASHRGSYASGASPYPGPRPADQVRWQHVQLPRSITQVPVVIDFSSAYPDGGRVAWMSTVSTPDLSAVHKVDVATGRVIDSATKPAAGTGASISGAYNLLDRDDHLFVGRARSLEVYGDARPGERGSPIAQLASFAVPQSALCGADDQLVGITMTYDGHIAFATERGAVGVVPRTLPELTAENVRSVQLNGERCTDGTPAADLEIVSNSISADEDGGIYVVTSKAMHRIQWDGRRLRSGWRARYETGTNAGGVRLGEGSGSTPDVVGTGRDRDRFVVITDGQPLMHLVLLWRDEIPAGWQPIAPGKDPRIACEIPVRFGDPTRTTSSSEQSVLTSGYSSFVVNNTLANEALFAALPPAQRRVAAALAGQDPLNAPYGMERIDWDPATRTCRSVWANPDVSIPNGIPTLSTASGLVYGQGQRLGTWGLEGLDIETGRQVLRVPASPGPDSNSLYAATAVGPDGAVWQGVAGGIDIYRGPVRPAPATRCFDLDRPRLAVLSVRGRRLSGRATDRACGAATRPLVRVVVRRGGRVVARPRTRADAQGRFALTLPARGRGALRIEAVATDPAGLRSVVRRRVLR</sequence>
<dbReference type="EMBL" id="PYYB01000001">
    <property type="protein sequence ID" value="PTL58560.1"/>
    <property type="molecule type" value="Genomic_DNA"/>
</dbReference>
<dbReference type="Proteomes" id="UP000240739">
    <property type="component" value="Unassembled WGS sequence"/>
</dbReference>
<name>A0A2T4UH49_9ACTN</name>
<accession>A0A2T4UH49</accession>
<evidence type="ECO:0000313" key="3">
    <source>
        <dbReference type="Proteomes" id="UP000240739"/>
    </source>
</evidence>
<dbReference type="OrthoDB" id="3276947at2"/>
<gene>
    <name evidence="2" type="ORF">C7Y72_02245</name>
</gene>
<evidence type="ECO:0000313" key="2">
    <source>
        <dbReference type="EMBL" id="PTL58560.1"/>
    </source>
</evidence>
<feature type="signal peptide" evidence="1">
    <location>
        <begin position="1"/>
        <end position="32"/>
    </location>
</feature>